<gene>
    <name evidence="3" type="ORF">PSON_ATCC_30995.1.T0240147</name>
</gene>
<name>A0A8S1LJY1_9CILI</name>
<feature type="region of interest" description="Disordered" evidence="2">
    <location>
        <begin position="80"/>
        <end position="99"/>
    </location>
</feature>
<evidence type="ECO:0000256" key="2">
    <source>
        <dbReference type="SAM" id="MobiDB-lite"/>
    </source>
</evidence>
<feature type="compositionally biased region" description="Basic and acidic residues" evidence="2">
    <location>
        <begin position="1"/>
        <end position="14"/>
    </location>
</feature>
<evidence type="ECO:0000313" key="4">
    <source>
        <dbReference type="Proteomes" id="UP000692954"/>
    </source>
</evidence>
<feature type="region of interest" description="Disordered" evidence="2">
    <location>
        <begin position="1"/>
        <end position="23"/>
    </location>
</feature>
<sequence length="264" mass="31706">MMDKQIYQEEEKHHQNLSNSFDLVHLDENKENKMLKENNNYRQYESLVDQNENEISKKINNNHNDYDNESQIGLDNNEIEKKEESSNSEDSLSDQEQTKQIESITNNQQQKRVKIQNPQFNNNEFQNNIINEDKIVCLCGQQINEDELDNHLECYIVFECFICFQSISQTLYDQHLQIEHKDSICQNCGLIDPTITNQNHKLRCFQIKQLNIDDAKMQQLESPKYNADNNNNYNQDYYYNQDYDHYQDYDYNQDDDHYLENLKP</sequence>
<dbReference type="EMBL" id="CAJJDN010000024">
    <property type="protein sequence ID" value="CAD8068428.1"/>
    <property type="molecule type" value="Genomic_DNA"/>
</dbReference>
<proteinExistence type="predicted"/>
<dbReference type="AlphaFoldDB" id="A0A8S1LJY1"/>
<evidence type="ECO:0000313" key="3">
    <source>
        <dbReference type="EMBL" id="CAD8068428.1"/>
    </source>
</evidence>
<dbReference type="Proteomes" id="UP000692954">
    <property type="component" value="Unassembled WGS sequence"/>
</dbReference>
<protein>
    <submittedName>
        <fullName evidence="3">Uncharacterized protein</fullName>
    </submittedName>
</protein>
<keyword evidence="4" id="KW-1185">Reference proteome</keyword>
<keyword evidence="1" id="KW-0175">Coiled coil</keyword>
<comment type="caution">
    <text evidence="3">The sequence shown here is derived from an EMBL/GenBank/DDBJ whole genome shotgun (WGS) entry which is preliminary data.</text>
</comment>
<reference evidence="3" key="1">
    <citation type="submission" date="2021-01" db="EMBL/GenBank/DDBJ databases">
        <authorList>
            <consortium name="Genoscope - CEA"/>
            <person name="William W."/>
        </authorList>
    </citation>
    <scope>NUCLEOTIDE SEQUENCE</scope>
</reference>
<accession>A0A8S1LJY1</accession>
<dbReference type="OrthoDB" id="313139at2759"/>
<feature type="coiled-coil region" evidence="1">
    <location>
        <begin position="34"/>
        <end position="61"/>
    </location>
</feature>
<evidence type="ECO:0000256" key="1">
    <source>
        <dbReference type="SAM" id="Coils"/>
    </source>
</evidence>
<organism evidence="3 4">
    <name type="scientific">Paramecium sonneborni</name>
    <dbReference type="NCBI Taxonomy" id="65129"/>
    <lineage>
        <taxon>Eukaryota</taxon>
        <taxon>Sar</taxon>
        <taxon>Alveolata</taxon>
        <taxon>Ciliophora</taxon>
        <taxon>Intramacronucleata</taxon>
        <taxon>Oligohymenophorea</taxon>
        <taxon>Peniculida</taxon>
        <taxon>Parameciidae</taxon>
        <taxon>Paramecium</taxon>
    </lineage>
</organism>